<evidence type="ECO:0000313" key="6">
    <source>
        <dbReference type="Proteomes" id="UP001419268"/>
    </source>
</evidence>
<dbReference type="InterPro" id="IPR032867">
    <property type="entry name" value="DYW_dom"/>
</dbReference>
<evidence type="ECO:0000313" key="5">
    <source>
        <dbReference type="EMBL" id="KAK9112390.1"/>
    </source>
</evidence>
<keyword evidence="6" id="KW-1185">Reference proteome</keyword>
<protein>
    <recommendedName>
        <fullName evidence="4">DYW domain-containing protein</fullName>
    </recommendedName>
</protein>
<dbReference type="Pfam" id="PF01535">
    <property type="entry name" value="PPR"/>
    <property type="match status" value="5"/>
</dbReference>
<dbReference type="InterPro" id="IPR046960">
    <property type="entry name" value="PPR_At4g14850-like_plant"/>
</dbReference>
<dbReference type="FunFam" id="1.25.40.10:FF:000343">
    <property type="entry name" value="Pentatricopeptide repeat-containing protein At3g58590"/>
    <property type="match status" value="1"/>
</dbReference>
<feature type="repeat" description="PPR" evidence="3">
    <location>
        <begin position="380"/>
        <end position="414"/>
    </location>
</feature>
<dbReference type="GO" id="GO:0003723">
    <property type="term" value="F:RNA binding"/>
    <property type="evidence" value="ECO:0007669"/>
    <property type="project" value="InterPro"/>
</dbReference>
<dbReference type="EMBL" id="JBBNAG010000008">
    <property type="protein sequence ID" value="KAK9112390.1"/>
    <property type="molecule type" value="Genomic_DNA"/>
</dbReference>
<feature type="domain" description="DYW" evidence="4">
    <location>
        <begin position="843"/>
        <end position="912"/>
    </location>
</feature>
<feature type="repeat" description="PPR" evidence="3">
    <location>
        <begin position="512"/>
        <end position="547"/>
    </location>
</feature>
<evidence type="ECO:0000256" key="1">
    <source>
        <dbReference type="ARBA" id="ARBA00022737"/>
    </source>
</evidence>
<evidence type="ECO:0000259" key="4">
    <source>
        <dbReference type="Pfam" id="PF14432"/>
    </source>
</evidence>
<feature type="repeat" description="PPR" evidence="3">
    <location>
        <begin position="583"/>
        <end position="613"/>
    </location>
</feature>
<dbReference type="AlphaFoldDB" id="A0AAP0NNS0"/>
<dbReference type="GO" id="GO:0008270">
    <property type="term" value="F:zinc ion binding"/>
    <property type="evidence" value="ECO:0007669"/>
    <property type="project" value="InterPro"/>
</dbReference>
<dbReference type="PANTHER" id="PTHR47926">
    <property type="entry name" value="PENTATRICOPEPTIDE REPEAT-CONTAINING PROTEIN"/>
    <property type="match status" value="1"/>
</dbReference>
<comment type="caution">
    <text evidence="5">The sequence shown here is derived from an EMBL/GenBank/DDBJ whole genome shotgun (WGS) entry which is preliminary data.</text>
</comment>
<dbReference type="Gene3D" id="1.25.40.10">
    <property type="entry name" value="Tetratricopeptide repeat domain"/>
    <property type="match status" value="7"/>
</dbReference>
<dbReference type="Pfam" id="PF20431">
    <property type="entry name" value="E_motif"/>
    <property type="match status" value="1"/>
</dbReference>
<dbReference type="Pfam" id="PF12854">
    <property type="entry name" value="PPR_1"/>
    <property type="match status" value="1"/>
</dbReference>
<feature type="repeat" description="PPR" evidence="3">
    <location>
        <begin position="614"/>
        <end position="648"/>
    </location>
</feature>
<gene>
    <name evidence="5" type="ORF">Scep_019909</name>
</gene>
<dbReference type="FunFam" id="1.25.40.10:FF:000280">
    <property type="entry name" value="Pentatricopeptide repeat-containing protein"/>
    <property type="match status" value="1"/>
</dbReference>
<evidence type="ECO:0000256" key="3">
    <source>
        <dbReference type="PROSITE-ProRule" id="PRU00708"/>
    </source>
</evidence>
<dbReference type="GO" id="GO:0009451">
    <property type="term" value="P:RNA modification"/>
    <property type="evidence" value="ECO:0007669"/>
    <property type="project" value="InterPro"/>
</dbReference>
<name>A0AAP0NNS0_9MAGN</name>
<dbReference type="InterPro" id="IPR002885">
    <property type="entry name" value="PPR_rpt"/>
</dbReference>
<keyword evidence="1" id="KW-0677">Repeat</keyword>
<feature type="repeat" description="PPR" evidence="3">
    <location>
        <begin position="279"/>
        <end position="313"/>
    </location>
</feature>
<dbReference type="SUPFAM" id="SSF48452">
    <property type="entry name" value="TPR-like"/>
    <property type="match status" value="1"/>
</dbReference>
<organism evidence="5 6">
    <name type="scientific">Stephania cephalantha</name>
    <dbReference type="NCBI Taxonomy" id="152367"/>
    <lineage>
        <taxon>Eukaryota</taxon>
        <taxon>Viridiplantae</taxon>
        <taxon>Streptophyta</taxon>
        <taxon>Embryophyta</taxon>
        <taxon>Tracheophyta</taxon>
        <taxon>Spermatophyta</taxon>
        <taxon>Magnoliopsida</taxon>
        <taxon>Ranunculales</taxon>
        <taxon>Menispermaceae</taxon>
        <taxon>Menispermoideae</taxon>
        <taxon>Cissampelideae</taxon>
        <taxon>Stephania</taxon>
    </lineage>
</organism>
<feature type="repeat" description="PPR" evidence="3">
    <location>
        <begin position="115"/>
        <end position="149"/>
    </location>
</feature>
<proteinExistence type="inferred from homology"/>
<dbReference type="InterPro" id="IPR046848">
    <property type="entry name" value="E_motif"/>
</dbReference>
<reference evidence="5 6" key="1">
    <citation type="submission" date="2024-01" db="EMBL/GenBank/DDBJ databases">
        <title>Genome assemblies of Stephania.</title>
        <authorList>
            <person name="Yang L."/>
        </authorList>
    </citation>
    <scope>NUCLEOTIDE SEQUENCE [LARGE SCALE GENOMIC DNA]</scope>
    <source>
        <strain evidence="5">JXDWG</strain>
        <tissue evidence="5">Leaf</tissue>
    </source>
</reference>
<comment type="similarity">
    <text evidence="2">Belongs to the PPR family. PCMP-E subfamily.</text>
</comment>
<dbReference type="Pfam" id="PF14432">
    <property type="entry name" value="DYW_deaminase"/>
    <property type="match status" value="1"/>
</dbReference>
<sequence length="912" mass="102446">MLFNLQWLRVKILSSQLRRVIRCISSQENLAKKAMNPPLYLDFSSEKSYMAFSQKFFEASKFVGSVSDSRKLHACLVSTGFDSSVFLRNHLLHMYSNWGSIPDVVRVFEEIENPNVFSWNTMIAGLCDSGLLKEARHLFDEMPDRDCVSWNSMMSGYFQNGQSKETLKVFILMSRESCCDPDQFSFSCALKACGSLQLLELGLQLHCFAKKFDFLEGEYVELSVLDMYVKCGAMSLAEQVFDRLSNRSLFCWNSMIFGYGKADYFGLAFDLFTRMPERDAISWNTMISLCSQHGFGLQTISLFVDMCNQGFMADSVSYSSVLSACASILDIEWGRHLHARVVRSESVLDVFVGSSLINMYAKCGKLGTAEMVFENLPEKNVFCWTSLIKGLAQFGFEEEAMVLFKKMRDVPLSSDQRTLATLLGVCSSRKDVYLGTQFHSYAVKIGFEFDVPVANSLITMYSKCKSVENAKLVFNLMPSRDVISWTAMITAFSQIGDVENASACFNKMPERNVVTWNSLLAAYVQNGFWEEGLKTYVMMLKDEGVQPDWITYSTIFGACADSAMLRLGKQIIARTAKIGLDSDVSVANGIITMYSRCGQIEDALMVFDSMRDRDLISWNAMITGYAQNGQGRKVVQMFDSMISSGVFPDHISYVGVLSGCSHSGLVSEGKYYFDSMTRCHGIDPNPEHFACMVDLLGRAGLLEDARKMIDAMPIQPSVDVWGAMLSACRIHGNTKLAELAGKHLIELDPVDSGNYVLLAKTYADAGKLDGVVEIRKTMRERGVRKNPGCSWIEAGNKVHVFTADDTDHPQINDVYTTLEEFTKGLEDTCEYVSKKSSRVSHSYHSEKLAVAFGLMSLPSWMPIHIMKNIRICTDCHDFIKLVSHVTMRKLVVRDANRFHHFSDGSCSCGDYW</sequence>
<dbReference type="FunFam" id="1.25.40.10:FF:000780">
    <property type="entry name" value="Pentatricopeptide repeat-containing protein isoform A"/>
    <property type="match status" value="1"/>
</dbReference>
<dbReference type="Pfam" id="PF13041">
    <property type="entry name" value="PPR_2"/>
    <property type="match status" value="4"/>
</dbReference>
<dbReference type="FunFam" id="1.25.40.10:FF:000442">
    <property type="entry name" value="Pentatricopeptide repeat-containing protein At3g49710"/>
    <property type="match status" value="1"/>
</dbReference>
<feature type="repeat" description="PPR" evidence="3">
    <location>
        <begin position="751"/>
        <end position="785"/>
    </location>
</feature>
<dbReference type="InterPro" id="IPR011990">
    <property type="entry name" value="TPR-like_helical_dom_sf"/>
</dbReference>
<dbReference type="Proteomes" id="UP001419268">
    <property type="component" value="Unassembled WGS sequence"/>
</dbReference>
<dbReference type="PROSITE" id="PS51375">
    <property type="entry name" value="PPR"/>
    <property type="match status" value="8"/>
</dbReference>
<accession>A0AAP0NNS0</accession>
<dbReference type="NCBIfam" id="TIGR00756">
    <property type="entry name" value="PPR"/>
    <property type="match status" value="8"/>
</dbReference>
<feature type="repeat" description="PPR" evidence="3">
    <location>
        <begin position="481"/>
        <end position="511"/>
    </location>
</feature>
<evidence type="ECO:0000256" key="2">
    <source>
        <dbReference type="ARBA" id="ARBA00061659"/>
    </source>
</evidence>
<dbReference type="PANTHER" id="PTHR47926:SF370">
    <property type="entry name" value="DYW DOMAIN-CONTAINING PROTEIN"/>
    <property type="match status" value="1"/>
</dbReference>
<dbReference type="FunFam" id="1.25.40.10:FF:000031">
    <property type="entry name" value="Pentatricopeptide repeat-containing protein mitochondrial"/>
    <property type="match status" value="1"/>
</dbReference>